<dbReference type="PANTHER" id="PTHR45646:SF11">
    <property type="entry name" value="SERINE_THREONINE-PROTEIN KINASE DOA"/>
    <property type="match status" value="1"/>
</dbReference>
<accession>A0A2T2N6B0</accession>
<evidence type="ECO:0000256" key="6">
    <source>
        <dbReference type="PROSITE-ProRule" id="PRU10141"/>
    </source>
</evidence>
<organism evidence="8 9">
    <name type="scientific">Corynespora cassiicola Philippines</name>
    <dbReference type="NCBI Taxonomy" id="1448308"/>
    <lineage>
        <taxon>Eukaryota</taxon>
        <taxon>Fungi</taxon>
        <taxon>Dikarya</taxon>
        <taxon>Ascomycota</taxon>
        <taxon>Pezizomycotina</taxon>
        <taxon>Dothideomycetes</taxon>
        <taxon>Pleosporomycetidae</taxon>
        <taxon>Pleosporales</taxon>
        <taxon>Corynesporascaceae</taxon>
        <taxon>Corynespora</taxon>
    </lineage>
</organism>
<keyword evidence="1" id="KW-0723">Serine/threonine-protein kinase</keyword>
<reference evidence="8 9" key="1">
    <citation type="journal article" date="2018" name="Front. Microbiol.">
        <title>Genome-Wide Analysis of Corynespora cassiicola Leaf Fall Disease Putative Effectors.</title>
        <authorList>
            <person name="Lopez D."/>
            <person name="Ribeiro S."/>
            <person name="Label P."/>
            <person name="Fumanal B."/>
            <person name="Venisse J.S."/>
            <person name="Kohler A."/>
            <person name="de Oliveira R.R."/>
            <person name="Labutti K."/>
            <person name="Lipzen A."/>
            <person name="Lail K."/>
            <person name="Bauer D."/>
            <person name="Ohm R.A."/>
            <person name="Barry K.W."/>
            <person name="Spatafora J."/>
            <person name="Grigoriev I.V."/>
            <person name="Martin F.M."/>
            <person name="Pujade-Renaud V."/>
        </authorList>
    </citation>
    <scope>NUCLEOTIDE SEQUENCE [LARGE SCALE GENOMIC DNA]</scope>
    <source>
        <strain evidence="8 9">Philippines</strain>
    </source>
</reference>
<dbReference type="GO" id="GO:0004674">
    <property type="term" value="F:protein serine/threonine kinase activity"/>
    <property type="evidence" value="ECO:0007669"/>
    <property type="project" value="UniProtKB-KW"/>
</dbReference>
<dbReference type="InterPro" id="IPR011009">
    <property type="entry name" value="Kinase-like_dom_sf"/>
</dbReference>
<evidence type="ECO:0000313" key="8">
    <source>
        <dbReference type="EMBL" id="PSN60786.1"/>
    </source>
</evidence>
<keyword evidence="9" id="KW-1185">Reference proteome</keyword>
<dbReference type="GO" id="GO:0005634">
    <property type="term" value="C:nucleus"/>
    <property type="evidence" value="ECO:0007669"/>
    <property type="project" value="TreeGrafter"/>
</dbReference>
<evidence type="ECO:0000256" key="3">
    <source>
        <dbReference type="ARBA" id="ARBA00022741"/>
    </source>
</evidence>
<evidence type="ECO:0000259" key="7">
    <source>
        <dbReference type="PROSITE" id="PS50011"/>
    </source>
</evidence>
<name>A0A2T2N6B0_CORCC</name>
<feature type="domain" description="Protein kinase" evidence="7">
    <location>
        <begin position="66"/>
        <end position="408"/>
    </location>
</feature>
<dbReference type="SMART" id="SM00220">
    <property type="entry name" value="S_TKc"/>
    <property type="match status" value="1"/>
</dbReference>
<feature type="binding site" evidence="6">
    <location>
        <position position="97"/>
    </location>
    <ligand>
        <name>ATP</name>
        <dbReference type="ChEBI" id="CHEBI:30616"/>
    </ligand>
</feature>
<dbReference type="Pfam" id="PF00069">
    <property type="entry name" value="Pkinase"/>
    <property type="match status" value="1"/>
</dbReference>
<protein>
    <submittedName>
        <fullName evidence="8">Kinase-like protein</fullName>
    </submittedName>
</protein>
<evidence type="ECO:0000256" key="2">
    <source>
        <dbReference type="ARBA" id="ARBA00022679"/>
    </source>
</evidence>
<dbReference type="STRING" id="1448308.A0A2T2N6B0"/>
<dbReference type="InterPro" id="IPR051175">
    <property type="entry name" value="CLK_kinases"/>
</dbReference>
<dbReference type="EMBL" id="KZ678147">
    <property type="protein sequence ID" value="PSN60786.1"/>
    <property type="molecule type" value="Genomic_DNA"/>
</dbReference>
<evidence type="ECO:0000256" key="1">
    <source>
        <dbReference type="ARBA" id="ARBA00022527"/>
    </source>
</evidence>
<keyword evidence="2" id="KW-0808">Transferase</keyword>
<evidence type="ECO:0000256" key="5">
    <source>
        <dbReference type="ARBA" id="ARBA00022840"/>
    </source>
</evidence>
<dbReference type="InterPro" id="IPR017441">
    <property type="entry name" value="Protein_kinase_ATP_BS"/>
</dbReference>
<dbReference type="AlphaFoldDB" id="A0A2T2N6B0"/>
<dbReference type="GO" id="GO:0005524">
    <property type="term" value="F:ATP binding"/>
    <property type="evidence" value="ECO:0007669"/>
    <property type="project" value="UniProtKB-UniRule"/>
</dbReference>
<keyword evidence="4 8" id="KW-0418">Kinase</keyword>
<dbReference type="InterPro" id="IPR000719">
    <property type="entry name" value="Prot_kinase_dom"/>
</dbReference>
<dbReference type="GO" id="GO:0043484">
    <property type="term" value="P:regulation of RNA splicing"/>
    <property type="evidence" value="ECO:0007669"/>
    <property type="project" value="TreeGrafter"/>
</dbReference>
<dbReference type="OrthoDB" id="5979581at2759"/>
<keyword evidence="3 6" id="KW-0547">Nucleotide-binding</keyword>
<keyword evidence="5 6" id="KW-0067">ATP-binding</keyword>
<proteinExistence type="predicted"/>
<dbReference type="Gene3D" id="1.10.510.10">
    <property type="entry name" value="Transferase(Phosphotransferase) domain 1"/>
    <property type="match status" value="1"/>
</dbReference>
<dbReference type="PANTHER" id="PTHR45646">
    <property type="entry name" value="SERINE/THREONINE-PROTEIN KINASE DOA-RELATED"/>
    <property type="match status" value="1"/>
</dbReference>
<dbReference type="SUPFAM" id="SSF56112">
    <property type="entry name" value="Protein kinase-like (PK-like)"/>
    <property type="match status" value="1"/>
</dbReference>
<evidence type="ECO:0000256" key="4">
    <source>
        <dbReference type="ARBA" id="ARBA00022777"/>
    </source>
</evidence>
<gene>
    <name evidence="8" type="ORF">BS50DRAFT_505894</name>
</gene>
<dbReference type="PROSITE" id="PS00107">
    <property type="entry name" value="PROTEIN_KINASE_ATP"/>
    <property type="match status" value="1"/>
</dbReference>
<dbReference type="PROSITE" id="PS50011">
    <property type="entry name" value="PROTEIN_KINASE_DOM"/>
    <property type="match status" value="1"/>
</dbReference>
<dbReference type="Gene3D" id="3.30.200.20">
    <property type="entry name" value="Phosphorylase Kinase, domain 1"/>
    <property type="match status" value="1"/>
</dbReference>
<evidence type="ECO:0000313" key="9">
    <source>
        <dbReference type="Proteomes" id="UP000240883"/>
    </source>
</evidence>
<dbReference type="Proteomes" id="UP000240883">
    <property type="component" value="Unassembled WGS sequence"/>
</dbReference>
<sequence length="420" mass="48449">MVRAVRQLRKPTDFIVQKFPAIRYGLRHRRKIIEFSEHLEEERDAHHFDQQPFYPVDIGATLHSRYKVIGKVGYGMNGTVWLCRDTSTPENHFVVVKVGRCNSPQSDRESLFYSTMNSDRTMHPGRHLIRTMLDNFTLVLPNGRYGALVHPPLSISLGDLRKTFPYRQVPLSTLQPILRDILLALDFIHNRDVVHTDINEGNVLFKLHSNKPLETFELQEYYRPTAQKFLINLTVYGSRKLPAEKILGAAVLTDFGLAQRGQQNTLMNVQPKNYRCPEALFHIPWDCKIDVWNVGTLTYWLLANNNLFLAKRPPTDEYDSLIHAISIADTIGVPPDDFIAKRGSERMGDEWNLSDYVVERWRPLDEQLGLANVQRPQKQQVVEFLQGCLQWRPEDRATAAELLQGRLLGQKEPMRSDARA</sequence>